<protein>
    <submittedName>
        <fullName evidence="1">Uncharacterized protein</fullName>
    </submittedName>
</protein>
<name>A0A327YVH0_9FLAO</name>
<proteinExistence type="predicted"/>
<evidence type="ECO:0000313" key="1">
    <source>
        <dbReference type="EMBL" id="RAK25228.1"/>
    </source>
</evidence>
<evidence type="ECO:0000313" key="2">
    <source>
        <dbReference type="Proteomes" id="UP000249620"/>
    </source>
</evidence>
<dbReference type="Proteomes" id="UP000249620">
    <property type="component" value="Unassembled WGS sequence"/>
</dbReference>
<gene>
    <name evidence="1" type="ORF">B0I03_101390</name>
</gene>
<dbReference type="EMBL" id="QLMI01000001">
    <property type="protein sequence ID" value="RAK25228.1"/>
    <property type="molecule type" value="Genomic_DNA"/>
</dbReference>
<organism evidence="1 2">
    <name type="scientific">Flavobacterium aquaticum</name>
    <dbReference type="NCBI Taxonomy" id="1236486"/>
    <lineage>
        <taxon>Bacteria</taxon>
        <taxon>Pseudomonadati</taxon>
        <taxon>Bacteroidota</taxon>
        <taxon>Flavobacteriia</taxon>
        <taxon>Flavobacteriales</taxon>
        <taxon>Flavobacteriaceae</taxon>
        <taxon>Flavobacterium</taxon>
    </lineage>
</organism>
<sequence>MKRNLLITLVVITFLSLAFFGFKTFVTSIYNQRDCEFANIDNIEVNVGIDIPSIESTACNYNEIKNQKSVYFKFDKEVNIQDYYTSNHFKNLEYSDLVKFKNLDFVGNKRPFNDGLNNYFYKSEMRRSNSFYAILNTDTKELWIVISFKD</sequence>
<dbReference type="RefSeq" id="WP_111565786.1">
    <property type="nucleotide sequence ID" value="NZ_QLMI01000001.1"/>
</dbReference>
<keyword evidence="2" id="KW-1185">Reference proteome</keyword>
<dbReference type="OrthoDB" id="1444684at2"/>
<comment type="caution">
    <text evidence="1">The sequence shown here is derived from an EMBL/GenBank/DDBJ whole genome shotgun (WGS) entry which is preliminary data.</text>
</comment>
<accession>A0A327YVH0</accession>
<dbReference type="AlphaFoldDB" id="A0A327YVH0"/>
<reference evidence="1 2" key="1">
    <citation type="submission" date="2018-06" db="EMBL/GenBank/DDBJ databases">
        <title>Genomic Encyclopedia of Type Strains, Phase III (KMG-III): the genomes of soil and plant-associated and newly described type strains.</title>
        <authorList>
            <person name="Whitman W."/>
        </authorList>
    </citation>
    <scope>NUCLEOTIDE SEQUENCE [LARGE SCALE GENOMIC DNA]</scope>
    <source>
        <strain evidence="1 2">CGMCC 1.12398</strain>
    </source>
</reference>